<dbReference type="Pfam" id="PF00929">
    <property type="entry name" value="RNase_T"/>
    <property type="match status" value="1"/>
</dbReference>
<proteinExistence type="predicted"/>
<organism evidence="2">
    <name type="scientific">freshwater metagenome</name>
    <dbReference type="NCBI Taxonomy" id="449393"/>
    <lineage>
        <taxon>unclassified sequences</taxon>
        <taxon>metagenomes</taxon>
        <taxon>ecological metagenomes</taxon>
    </lineage>
</organism>
<dbReference type="AlphaFoldDB" id="A0A6J6HQG2"/>
<dbReference type="GO" id="GO:0003677">
    <property type="term" value="F:DNA binding"/>
    <property type="evidence" value="ECO:0007669"/>
    <property type="project" value="InterPro"/>
</dbReference>
<dbReference type="EMBL" id="CAEZVF010000001">
    <property type="protein sequence ID" value="CAB4613294.1"/>
    <property type="molecule type" value="Genomic_DNA"/>
</dbReference>
<sequence length="537" mass="58889">MGQLCLDDLGTPLDQVTFVVVDLETTGTHASDAITEIGAVKVRGGEIIGEFATLVRPSHEISPMITVLTGITNAMVADSPSIEAVLPAFLEFLGSCVVVAHNAPFDVGFLKRACLAHDYSWPQPVVVDTVRLARSALSKSDVPNAKLSTLAHFFQAPTQPTHRALDDARATVHVLHCLFGRLGTLHVNTLEDVLTVSTKVPEPIRRKASLADGLPDTPGVYLFKDNDGTVHYIGTSKSIRRRVRSYFTAAETRSRIKYMLTLCTQVVAIECPTALEARIRELRLIAEHQPEFNQRSKRPERVYWLRAGTRGSLIAHRSLTGDASSLGPFTSRRTAQDVSRLLTLVTRSTREMSISDIISNPSIVAGFVFEQLHILAERQRYEQAATLRDSLESFLRAATWTSQARSLASCSTMVTLAPTPHATSSWDVVAISNGRFAGSQRIHHRHALDATVDALLATTPYRHPHADELPCASAEETTALMYWLQSPGIELVHIDSEWMSPLPHAASVLANNPQLQLRVRNSGSNPAIQDRSRLTAV</sequence>
<dbReference type="InterPro" id="IPR000305">
    <property type="entry name" value="GIY-YIG_endonuc"/>
</dbReference>
<evidence type="ECO:0000313" key="2">
    <source>
        <dbReference type="EMBL" id="CAB4613294.1"/>
    </source>
</evidence>
<protein>
    <submittedName>
        <fullName evidence="2">Unannotated protein</fullName>
    </submittedName>
</protein>
<dbReference type="CDD" id="cd06127">
    <property type="entry name" value="DEDDh"/>
    <property type="match status" value="1"/>
</dbReference>
<dbReference type="InterPro" id="IPR050066">
    <property type="entry name" value="UvrABC_protein_C"/>
</dbReference>
<gene>
    <name evidence="2" type="ORF">UFOPK1939_00015</name>
</gene>
<dbReference type="SUPFAM" id="SSF53098">
    <property type="entry name" value="Ribonuclease H-like"/>
    <property type="match status" value="1"/>
</dbReference>
<dbReference type="Gene3D" id="3.30.420.10">
    <property type="entry name" value="Ribonuclease H-like superfamily/Ribonuclease H"/>
    <property type="match status" value="1"/>
</dbReference>
<dbReference type="NCBIfam" id="TIGR00573">
    <property type="entry name" value="dnaq"/>
    <property type="match status" value="1"/>
</dbReference>
<dbReference type="GO" id="GO:0006260">
    <property type="term" value="P:DNA replication"/>
    <property type="evidence" value="ECO:0007669"/>
    <property type="project" value="InterPro"/>
</dbReference>
<dbReference type="Pfam" id="PF01541">
    <property type="entry name" value="GIY-YIG"/>
    <property type="match status" value="1"/>
</dbReference>
<dbReference type="InterPro" id="IPR035901">
    <property type="entry name" value="GIY-YIG_endonuc_sf"/>
</dbReference>
<dbReference type="NCBIfam" id="NF005907">
    <property type="entry name" value="PRK07883.1-5"/>
    <property type="match status" value="1"/>
</dbReference>
<dbReference type="SMART" id="SM00479">
    <property type="entry name" value="EXOIII"/>
    <property type="match status" value="1"/>
</dbReference>
<dbReference type="InterPro" id="IPR012337">
    <property type="entry name" value="RNaseH-like_sf"/>
</dbReference>
<accession>A0A6J6HQG2</accession>
<reference evidence="2" key="1">
    <citation type="submission" date="2020-05" db="EMBL/GenBank/DDBJ databases">
        <authorList>
            <person name="Chiriac C."/>
            <person name="Salcher M."/>
            <person name="Ghai R."/>
            <person name="Kavagutti S V."/>
        </authorList>
    </citation>
    <scope>NUCLEOTIDE SEQUENCE</scope>
</reference>
<dbReference type="Gene3D" id="3.40.1440.10">
    <property type="entry name" value="GIY-YIG endonuclease"/>
    <property type="match status" value="1"/>
</dbReference>
<dbReference type="SUPFAM" id="SSF82771">
    <property type="entry name" value="GIY-YIG endonuclease"/>
    <property type="match status" value="1"/>
</dbReference>
<name>A0A6J6HQG2_9ZZZZ</name>
<dbReference type="PANTHER" id="PTHR30562">
    <property type="entry name" value="UVRC/OXIDOREDUCTASE"/>
    <property type="match status" value="1"/>
</dbReference>
<dbReference type="PANTHER" id="PTHR30562:SF1">
    <property type="entry name" value="UVRABC SYSTEM PROTEIN C"/>
    <property type="match status" value="1"/>
</dbReference>
<dbReference type="GO" id="GO:0006289">
    <property type="term" value="P:nucleotide-excision repair"/>
    <property type="evidence" value="ECO:0007669"/>
    <property type="project" value="InterPro"/>
</dbReference>
<dbReference type="SMART" id="SM00465">
    <property type="entry name" value="GIYc"/>
    <property type="match status" value="1"/>
</dbReference>
<dbReference type="CDD" id="cd10434">
    <property type="entry name" value="GIY-YIG_UvrC_Cho"/>
    <property type="match status" value="1"/>
</dbReference>
<dbReference type="InterPro" id="IPR006054">
    <property type="entry name" value="DnaQ"/>
</dbReference>
<dbReference type="GO" id="GO:0009380">
    <property type="term" value="C:excinuclease repair complex"/>
    <property type="evidence" value="ECO:0007669"/>
    <property type="project" value="TreeGrafter"/>
</dbReference>
<dbReference type="InterPro" id="IPR047296">
    <property type="entry name" value="GIY-YIG_UvrC_Cho"/>
</dbReference>
<dbReference type="GO" id="GO:0003887">
    <property type="term" value="F:DNA-directed DNA polymerase activity"/>
    <property type="evidence" value="ECO:0007669"/>
    <property type="project" value="InterPro"/>
</dbReference>
<dbReference type="PROSITE" id="PS50164">
    <property type="entry name" value="GIY_YIG"/>
    <property type="match status" value="1"/>
</dbReference>
<dbReference type="InterPro" id="IPR036397">
    <property type="entry name" value="RNaseH_sf"/>
</dbReference>
<feature type="domain" description="GIY-YIG" evidence="1">
    <location>
        <begin position="216"/>
        <end position="294"/>
    </location>
</feature>
<evidence type="ECO:0000259" key="1">
    <source>
        <dbReference type="PROSITE" id="PS50164"/>
    </source>
</evidence>
<dbReference type="FunFam" id="3.30.420.10:FF:000045">
    <property type="entry name" value="3'-5' exonuclease DinG"/>
    <property type="match status" value="1"/>
</dbReference>
<dbReference type="InterPro" id="IPR013520">
    <property type="entry name" value="Ribonucl_H"/>
</dbReference>